<sequence>MTTSKIPKIARVRAFCQQGATSNQGADCHDVDDEHWLNCGLAPIATPMSCYEQYKATRKSWGINALGTLAVEIEAEDGTVGVGVTIGGEPGCFIVEKHLSRFVEGQDPRNVELMWDRPLDHASLLSVSNFDFLFQT</sequence>
<keyword evidence="2" id="KW-0479">Metal-binding</keyword>
<gene>
    <name evidence="4" type="primary">106052583</name>
</gene>
<accession>A0A2C9LS95</accession>
<dbReference type="GO" id="GO:0016836">
    <property type="term" value="F:hydro-lyase activity"/>
    <property type="evidence" value="ECO:0007669"/>
    <property type="project" value="TreeGrafter"/>
</dbReference>
<dbReference type="PANTHER" id="PTHR13794">
    <property type="entry name" value="ENOLASE SUPERFAMILY, MANDELATE RACEMASE"/>
    <property type="match status" value="1"/>
</dbReference>
<evidence type="ECO:0000256" key="2">
    <source>
        <dbReference type="ARBA" id="ARBA00022723"/>
    </source>
</evidence>
<comment type="cofactor">
    <cofactor evidence="1">
        <name>Mg(2+)</name>
        <dbReference type="ChEBI" id="CHEBI:18420"/>
    </cofactor>
</comment>
<dbReference type="AlphaFoldDB" id="A0A2C9LS95"/>
<name>A0A2C9LS95_BIOGL</name>
<dbReference type="GO" id="GO:0000287">
    <property type="term" value="F:magnesium ion binding"/>
    <property type="evidence" value="ECO:0007669"/>
    <property type="project" value="TreeGrafter"/>
</dbReference>
<keyword evidence="3" id="KW-0460">Magnesium</keyword>
<evidence type="ECO:0000256" key="1">
    <source>
        <dbReference type="ARBA" id="ARBA00001946"/>
    </source>
</evidence>
<evidence type="ECO:0000256" key="3">
    <source>
        <dbReference type="ARBA" id="ARBA00022842"/>
    </source>
</evidence>
<dbReference type="Gene3D" id="3.30.390.10">
    <property type="entry name" value="Enolase-like, N-terminal domain"/>
    <property type="match status" value="1"/>
</dbReference>
<dbReference type="InterPro" id="IPR046945">
    <property type="entry name" value="RHMD-like"/>
</dbReference>
<organism evidence="4 5">
    <name type="scientific">Biomphalaria glabrata</name>
    <name type="common">Bloodfluke planorb</name>
    <name type="synonym">Freshwater snail</name>
    <dbReference type="NCBI Taxonomy" id="6526"/>
    <lineage>
        <taxon>Eukaryota</taxon>
        <taxon>Metazoa</taxon>
        <taxon>Spiralia</taxon>
        <taxon>Lophotrochozoa</taxon>
        <taxon>Mollusca</taxon>
        <taxon>Gastropoda</taxon>
        <taxon>Heterobranchia</taxon>
        <taxon>Euthyneura</taxon>
        <taxon>Panpulmonata</taxon>
        <taxon>Hygrophila</taxon>
        <taxon>Lymnaeoidea</taxon>
        <taxon>Planorbidae</taxon>
        <taxon>Biomphalaria</taxon>
    </lineage>
</organism>
<dbReference type="InterPro" id="IPR029017">
    <property type="entry name" value="Enolase-like_N"/>
</dbReference>
<dbReference type="VEuPathDB" id="VectorBase:BGLB034419"/>
<dbReference type="SUPFAM" id="SSF54826">
    <property type="entry name" value="Enolase N-terminal domain-like"/>
    <property type="match status" value="1"/>
</dbReference>
<dbReference type="STRING" id="6526.A0A2C9LS95"/>
<proteinExistence type="predicted"/>
<evidence type="ECO:0000313" key="5">
    <source>
        <dbReference type="Proteomes" id="UP000076420"/>
    </source>
</evidence>
<dbReference type="EnsemblMetazoa" id="BGLB034419-RA">
    <property type="protein sequence ID" value="BGLB034419-PA"/>
    <property type="gene ID" value="BGLB034419"/>
</dbReference>
<dbReference type="KEGG" id="bgt:106052583"/>
<reference evidence="4" key="1">
    <citation type="submission" date="2020-05" db="UniProtKB">
        <authorList>
            <consortium name="EnsemblMetazoa"/>
        </authorList>
    </citation>
    <scope>IDENTIFICATION</scope>
    <source>
        <strain evidence="4">BB02</strain>
    </source>
</reference>
<dbReference type="PANTHER" id="PTHR13794:SF58">
    <property type="entry name" value="MITOCHONDRIAL ENOLASE SUPERFAMILY MEMBER 1"/>
    <property type="match status" value="1"/>
</dbReference>
<dbReference type="Proteomes" id="UP000076420">
    <property type="component" value="Unassembled WGS sequence"/>
</dbReference>
<dbReference type="GO" id="GO:0016052">
    <property type="term" value="P:carbohydrate catabolic process"/>
    <property type="evidence" value="ECO:0007669"/>
    <property type="project" value="TreeGrafter"/>
</dbReference>
<protein>
    <submittedName>
        <fullName evidence="4">Uncharacterized protein</fullName>
    </submittedName>
</protein>
<evidence type="ECO:0000313" key="4">
    <source>
        <dbReference type="EnsemblMetazoa" id="BGLB034419-PA"/>
    </source>
</evidence>